<name>A0A3D9KX35_MARFU</name>
<dbReference type="InterPro" id="IPR024884">
    <property type="entry name" value="NAPE-PLD"/>
</dbReference>
<proteinExistence type="predicted"/>
<dbReference type="GO" id="GO:0008270">
    <property type="term" value="F:zinc ion binding"/>
    <property type="evidence" value="ECO:0007669"/>
    <property type="project" value="InterPro"/>
</dbReference>
<dbReference type="Pfam" id="PF12706">
    <property type="entry name" value="Lactamase_B_2"/>
    <property type="match status" value="1"/>
</dbReference>
<dbReference type="Gene3D" id="3.60.15.10">
    <property type="entry name" value="Ribonuclease Z/Hydroxyacylglutathione hydrolase-like"/>
    <property type="match status" value="1"/>
</dbReference>
<feature type="domain" description="Metallo-beta-lactamase" evidence="1">
    <location>
        <begin position="117"/>
        <end position="312"/>
    </location>
</feature>
<accession>A0A3D9KX35</accession>
<dbReference type="GO" id="GO:0005737">
    <property type="term" value="C:cytoplasm"/>
    <property type="evidence" value="ECO:0007669"/>
    <property type="project" value="TreeGrafter"/>
</dbReference>
<protein>
    <submittedName>
        <fullName evidence="2">L-ascorbate metabolism protein UlaG (Beta-lactamase superfamily)</fullName>
    </submittedName>
</protein>
<evidence type="ECO:0000313" key="2">
    <source>
        <dbReference type="EMBL" id="RED93037.1"/>
    </source>
</evidence>
<comment type="caution">
    <text evidence="2">The sequence shown here is derived from an EMBL/GenBank/DDBJ whole genome shotgun (WGS) entry which is preliminary data.</text>
</comment>
<dbReference type="PANTHER" id="PTHR15032">
    <property type="entry name" value="N-ACYL-PHOSPHATIDYLETHANOLAMINE-HYDROLYZING PHOSPHOLIPASE D"/>
    <property type="match status" value="1"/>
</dbReference>
<sequence>MWTAITIVALLTMLIAGTFIFVSVSPEFGQPPKGEDLTRIKQSPNYGTKGFVNLIETSTGEIWDALKATPEMFKDGGRNPARPIPVAFEKESPTVDSLTYVTWYGHSAFLLETSGQRILIDPMLGKVASPTSFGTKRFTYATPIPLEELQDIDVVIISHDHYDHLDYPTIKLLKDQVGRFITPLGIGSHLKSWGVPADRITELDWWQETSVGAIHYVACPSRHFSGRGLTDRDATQWASWVILTEKEKIYFSGDGGYGAHFSEIGLKYGPFDFAMLECGQYNEAWSNIHMMPEESVQAGLDVNARLAMPIHWGAFRLAPHSWVDPIQRFTKAADQHQLPYILPTIGDRFVLGQEYPKSEWWTQAM</sequence>
<dbReference type="EMBL" id="QREG01000027">
    <property type="protein sequence ID" value="RED93037.1"/>
    <property type="molecule type" value="Genomic_DNA"/>
</dbReference>
<organism evidence="2 3">
    <name type="scientific">Marinoscillum furvescens DSM 4134</name>
    <dbReference type="NCBI Taxonomy" id="1122208"/>
    <lineage>
        <taxon>Bacteria</taxon>
        <taxon>Pseudomonadati</taxon>
        <taxon>Bacteroidota</taxon>
        <taxon>Cytophagia</taxon>
        <taxon>Cytophagales</taxon>
        <taxon>Reichenbachiellaceae</taxon>
        <taxon>Marinoscillum</taxon>
    </lineage>
</organism>
<dbReference type="PANTHER" id="PTHR15032:SF4">
    <property type="entry name" value="N-ACYL-PHOSPHATIDYLETHANOLAMINE-HYDROLYZING PHOSPHOLIPASE D"/>
    <property type="match status" value="1"/>
</dbReference>
<evidence type="ECO:0000313" key="3">
    <source>
        <dbReference type="Proteomes" id="UP000256779"/>
    </source>
</evidence>
<reference evidence="2 3" key="1">
    <citation type="submission" date="2018-07" db="EMBL/GenBank/DDBJ databases">
        <title>Genomic Encyclopedia of Type Strains, Phase IV (KMG-IV): sequencing the most valuable type-strain genomes for metagenomic binning, comparative biology and taxonomic classification.</title>
        <authorList>
            <person name="Goeker M."/>
        </authorList>
    </citation>
    <scope>NUCLEOTIDE SEQUENCE [LARGE SCALE GENOMIC DNA]</scope>
    <source>
        <strain evidence="2 3">DSM 4134</strain>
    </source>
</reference>
<dbReference type="InterPro" id="IPR036866">
    <property type="entry name" value="RibonucZ/Hydroxyglut_hydro"/>
</dbReference>
<dbReference type="AlphaFoldDB" id="A0A3D9KX35"/>
<dbReference type="SUPFAM" id="SSF56281">
    <property type="entry name" value="Metallo-hydrolase/oxidoreductase"/>
    <property type="match status" value="1"/>
</dbReference>
<dbReference type="Proteomes" id="UP000256779">
    <property type="component" value="Unassembled WGS sequence"/>
</dbReference>
<dbReference type="GO" id="GO:0070290">
    <property type="term" value="F:N-acylphosphatidylethanolamine-specific phospholipase D activity"/>
    <property type="evidence" value="ECO:0007669"/>
    <property type="project" value="InterPro"/>
</dbReference>
<dbReference type="PIRSF" id="PIRSF038896">
    <property type="entry name" value="NAPE-PLD"/>
    <property type="match status" value="1"/>
</dbReference>
<dbReference type="InterPro" id="IPR001279">
    <property type="entry name" value="Metallo-B-lactamas"/>
</dbReference>
<gene>
    <name evidence="2" type="ORF">C7460_12761</name>
</gene>
<evidence type="ECO:0000259" key="1">
    <source>
        <dbReference type="Pfam" id="PF12706"/>
    </source>
</evidence>
<keyword evidence="3" id="KW-1185">Reference proteome</keyword>